<dbReference type="Pfam" id="PF05183">
    <property type="entry name" value="RdRP"/>
    <property type="match status" value="1"/>
</dbReference>
<dbReference type="PANTHER" id="PTHR23079">
    <property type="entry name" value="RNA-DEPENDENT RNA POLYMERASE"/>
    <property type="match status" value="1"/>
</dbReference>
<accession>A0ABQ8VBP3</accession>
<keyword evidence="1" id="KW-0548">Nucleotidyltransferase</keyword>
<comment type="caution">
    <text evidence="4">The sequence shown here is derived from an EMBL/GenBank/DDBJ whole genome shotgun (WGS) entry which is preliminary data.</text>
</comment>
<feature type="compositionally biased region" description="Acidic residues" evidence="2">
    <location>
        <begin position="18"/>
        <end position="31"/>
    </location>
</feature>
<dbReference type="InterPro" id="IPR057596">
    <property type="entry name" value="RDRP_core"/>
</dbReference>
<feature type="region of interest" description="Disordered" evidence="2">
    <location>
        <begin position="203"/>
        <end position="222"/>
    </location>
</feature>
<sequence length="1244" mass="137688">MGKNTKAPYNNDNHMGDTEDLIGSDDSEWFEELTQNLVQSPVPTPRKPKMKKTRPESDPTITTKKIPTAIDLHTQWGPSSPFKISDHTSTRFPINAPRAPTVPNLTWISDEEDAGDTATDSSSSSIFDQYSGLSRQNTTSSISSFTPESSTKPNSVRPSDTGSLSLRAHAVPQPIIFDNPNSAISPSDDDSLARSPTLFSHSASFPSALSPPPTPSDSLSGSFPAILPKNIRKPFIIAHDKETQKLFDNPDGLVPWGAQYELARGVILREWTWEDVREKIHNFTGKSDADMMHSVCYIMKDVALPKLLKTDIGQESDREQLAVLENRERGLGLMGHFQGADHWFGGQIQQIATLRKTARCTLRLQLEPLEMRRSTRLARQFGSRRVLQVRIPEDLLRGEARRETIQYLSNKFILNGRVFAPTPPKEGAVYFIEINEDYERTPVDKFGDQYRKSLREVLDWHNPMTLNSQQPLSKYAARAALALSNSVPALLFEAENIHFIDDIIASDCTERKPPAHKVLTDGCGFMNEAALKSIATALNYSSRPTAVQGRIAGSKGLWTISPDQVANASDIPQIWIRDSQRKIVYPHFNSFSRHYVMLDRVHRTFDLCHAALPSLSTVGPMVSLKKQSVLNLWANGVPIEIFRELMEKGLQDMIQPLIQWEGQFAMPALWDAINKAGKVSHVRTTRLGAGMARALGLAGREYKKEGSTQGEADASIFSSTVSGRNEISGAPATLHEVAIELVQAGFHPAKDALLWSTLESVLRVTVQGAIDKCNIPLPEGSAATAFVIPVAHDQDADPLGILNENEIYYRSSTPMRDPNTQTLFHVITGEMLSLGIKLALRYPLRVTSDTQKVIAVDKPELAPWSDVFIVPIQPSQSGQGLVSMMSKCSGGDQDGDDLCGIWLDRLVKPFKVSPLVLEPRDISANFEDKVEKVDDFLNRIKTVPDVEVESSLISVFLQGLTDSNVGLYDEFHDKAVRHDGYESMEAVRLAFLFNHLLDAPKTGAVLRAAVSTEDRSQNQKYKKSLEHRAQTGSQESFIFDELEAFGLELLEATMAEFMQLPASSSEKSDVLLEPYRMAQRLCKVGCIPIDTATKIAETVGTSELGAKNVTQILLEARRLDLDLIEKHVDRAFHKFCSIAGTTKDFDDKKKKKKGKSSQSDVMAPAIALFAQEIRGLTNTLPNIDQVKASYAYSKGKTVNFGKTVAFRTLCEIQVAASSEGGAPCFRLLDQVKSISGGARRLFQQ</sequence>
<keyword evidence="1" id="KW-0696">RNA-directed RNA polymerase</keyword>
<dbReference type="PANTHER" id="PTHR23079:SF14">
    <property type="entry name" value="RNA-DEPENDENT RNA POLYMERASE"/>
    <property type="match status" value="1"/>
</dbReference>
<evidence type="ECO:0000313" key="5">
    <source>
        <dbReference type="Proteomes" id="UP001150217"/>
    </source>
</evidence>
<dbReference type="EC" id="2.7.7.48" evidence="1"/>
<gene>
    <name evidence="4" type="ORF">C8R41DRAFT_869041</name>
</gene>
<keyword evidence="5" id="KW-1185">Reference proteome</keyword>
<organism evidence="4 5">
    <name type="scientific">Lentinula lateritia</name>
    <dbReference type="NCBI Taxonomy" id="40482"/>
    <lineage>
        <taxon>Eukaryota</taxon>
        <taxon>Fungi</taxon>
        <taxon>Dikarya</taxon>
        <taxon>Basidiomycota</taxon>
        <taxon>Agaricomycotina</taxon>
        <taxon>Agaricomycetes</taxon>
        <taxon>Agaricomycetidae</taxon>
        <taxon>Agaricales</taxon>
        <taxon>Marasmiineae</taxon>
        <taxon>Omphalotaceae</taxon>
        <taxon>Lentinula</taxon>
    </lineage>
</organism>
<protein>
    <recommendedName>
        <fullName evidence="1">RNA-dependent RNA polymerase</fullName>
        <ecNumber evidence="1">2.7.7.48</ecNumber>
    </recommendedName>
</protein>
<dbReference type="EMBL" id="JANVFT010000060">
    <property type="protein sequence ID" value="KAJ4480749.1"/>
    <property type="molecule type" value="Genomic_DNA"/>
</dbReference>
<feature type="region of interest" description="Disordered" evidence="2">
    <location>
        <begin position="83"/>
        <end position="163"/>
    </location>
</feature>
<feature type="compositionally biased region" description="Polar residues" evidence="2">
    <location>
        <begin position="126"/>
        <end position="137"/>
    </location>
</feature>
<evidence type="ECO:0000256" key="1">
    <source>
        <dbReference type="RuleBase" id="RU363098"/>
    </source>
</evidence>
<feature type="region of interest" description="Disordered" evidence="2">
    <location>
        <begin position="176"/>
        <end position="196"/>
    </location>
</feature>
<dbReference type="Proteomes" id="UP001150217">
    <property type="component" value="Unassembled WGS sequence"/>
</dbReference>
<keyword evidence="1" id="KW-0694">RNA-binding</keyword>
<evidence type="ECO:0000259" key="3">
    <source>
        <dbReference type="Pfam" id="PF05183"/>
    </source>
</evidence>
<feature type="region of interest" description="Disordered" evidence="2">
    <location>
        <begin position="1"/>
        <end position="68"/>
    </location>
</feature>
<reference evidence="4" key="1">
    <citation type="submission" date="2022-08" db="EMBL/GenBank/DDBJ databases">
        <title>A Global Phylogenomic Analysis of the Shiitake Genus Lentinula.</title>
        <authorList>
            <consortium name="DOE Joint Genome Institute"/>
            <person name="Sierra-Patev S."/>
            <person name="Min B."/>
            <person name="Naranjo-Ortiz M."/>
            <person name="Looney B."/>
            <person name="Konkel Z."/>
            <person name="Slot J.C."/>
            <person name="Sakamoto Y."/>
            <person name="Steenwyk J.L."/>
            <person name="Rokas A."/>
            <person name="Carro J."/>
            <person name="Camarero S."/>
            <person name="Ferreira P."/>
            <person name="Molpeceres G."/>
            <person name="Ruiz-Duenas F.J."/>
            <person name="Serrano A."/>
            <person name="Henrissat B."/>
            <person name="Drula E."/>
            <person name="Hughes K.W."/>
            <person name="Mata J.L."/>
            <person name="Ishikawa N.K."/>
            <person name="Vargas-Isla R."/>
            <person name="Ushijima S."/>
            <person name="Smith C.A."/>
            <person name="Ahrendt S."/>
            <person name="Andreopoulos W."/>
            <person name="He G."/>
            <person name="Labutti K."/>
            <person name="Lipzen A."/>
            <person name="Ng V."/>
            <person name="Riley R."/>
            <person name="Sandor L."/>
            <person name="Barry K."/>
            <person name="Martinez A.T."/>
            <person name="Xiao Y."/>
            <person name="Gibbons J.G."/>
            <person name="Terashima K."/>
            <person name="Grigoriev I.V."/>
            <person name="Hibbett D.S."/>
        </authorList>
    </citation>
    <scope>NUCLEOTIDE SEQUENCE</scope>
    <source>
        <strain evidence="4">RHP3577 ss4</strain>
    </source>
</reference>
<feature type="compositionally biased region" description="Low complexity" evidence="2">
    <location>
        <begin position="59"/>
        <end position="68"/>
    </location>
</feature>
<evidence type="ECO:0000313" key="4">
    <source>
        <dbReference type="EMBL" id="KAJ4480749.1"/>
    </source>
</evidence>
<name>A0ABQ8VBP3_9AGAR</name>
<proteinExistence type="inferred from homology"/>
<keyword evidence="1" id="KW-0808">Transferase</keyword>
<feature type="domain" description="RDRP core" evidence="3">
    <location>
        <begin position="362"/>
        <end position="1041"/>
    </location>
</feature>
<comment type="similarity">
    <text evidence="1">Belongs to the RdRP family.</text>
</comment>
<dbReference type="InterPro" id="IPR007855">
    <property type="entry name" value="RDRP"/>
</dbReference>
<feature type="compositionally biased region" description="Polar residues" evidence="2">
    <location>
        <begin position="152"/>
        <end position="163"/>
    </location>
</feature>
<evidence type="ECO:0000256" key="2">
    <source>
        <dbReference type="SAM" id="MobiDB-lite"/>
    </source>
</evidence>
<feature type="compositionally biased region" description="Low complexity" evidence="2">
    <location>
        <begin position="138"/>
        <end position="151"/>
    </location>
</feature>
<comment type="catalytic activity">
    <reaction evidence="1">
        <text>RNA(n) + a ribonucleoside 5'-triphosphate = RNA(n+1) + diphosphate</text>
        <dbReference type="Rhea" id="RHEA:21248"/>
        <dbReference type="Rhea" id="RHEA-COMP:14527"/>
        <dbReference type="Rhea" id="RHEA-COMP:17342"/>
        <dbReference type="ChEBI" id="CHEBI:33019"/>
        <dbReference type="ChEBI" id="CHEBI:61557"/>
        <dbReference type="ChEBI" id="CHEBI:140395"/>
        <dbReference type="EC" id="2.7.7.48"/>
    </reaction>
</comment>